<feature type="region of interest" description="Disordered" evidence="1">
    <location>
        <begin position="121"/>
        <end position="170"/>
    </location>
</feature>
<evidence type="ECO:0000313" key="2">
    <source>
        <dbReference type="EMBL" id="KAL1563099.1"/>
    </source>
</evidence>
<evidence type="ECO:0000256" key="1">
    <source>
        <dbReference type="SAM" id="MobiDB-lite"/>
    </source>
</evidence>
<protein>
    <submittedName>
        <fullName evidence="2">Uncharacterized protein</fullName>
    </submittedName>
</protein>
<organism evidence="2 3">
    <name type="scientific">Salvia divinorum</name>
    <name type="common">Maria pastora</name>
    <name type="synonym">Diviner's sage</name>
    <dbReference type="NCBI Taxonomy" id="28513"/>
    <lineage>
        <taxon>Eukaryota</taxon>
        <taxon>Viridiplantae</taxon>
        <taxon>Streptophyta</taxon>
        <taxon>Embryophyta</taxon>
        <taxon>Tracheophyta</taxon>
        <taxon>Spermatophyta</taxon>
        <taxon>Magnoliopsida</taxon>
        <taxon>eudicotyledons</taxon>
        <taxon>Gunneridae</taxon>
        <taxon>Pentapetalae</taxon>
        <taxon>asterids</taxon>
        <taxon>lamiids</taxon>
        <taxon>Lamiales</taxon>
        <taxon>Lamiaceae</taxon>
        <taxon>Nepetoideae</taxon>
        <taxon>Mentheae</taxon>
        <taxon>Salviinae</taxon>
        <taxon>Salvia</taxon>
        <taxon>Salvia subgen. Calosphace</taxon>
    </lineage>
</organism>
<accession>A0ABD1I543</accession>
<dbReference type="Proteomes" id="UP001567538">
    <property type="component" value="Unassembled WGS sequence"/>
</dbReference>
<sequence length="170" mass="18272">MHLLLLNSNCKSLRKSTFIHLLHFEEVNVFAPPSPQGKLENFEEVIVSASPQPQIKLHNISAPPPLPSPAIVFIIGPAISSSYLSNPSRHRTATPPALDSLSLLPLSPAIFEEVNVSALPPPQDNMEISEQVDVSAPPPPQGKVQSNVSVSKATTQIFENPGTENSTTQS</sequence>
<gene>
    <name evidence="2" type="ORF">AAHA92_05602</name>
</gene>
<evidence type="ECO:0000313" key="3">
    <source>
        <dbReference type="Proteomes" id="UP001567538"/>
    </source>
</evidence>
<reference evidence="2 3" key="1">
    <citation type="submission" date="2024-06" db="EMBL/GenBank/DDBJ databases">
        <title>A chromosome level genome sequence of Diviner's sage (Salvia divinorum).</title>
        <authorList>
            <person name="Ford S.A."/>
            <person name="Ro D.-K."/>
            <person name="Ness R.W."/>
            <person name="Phillips M.A."/>
        </authorList>
    </citation>
    <scope>NUCLEOTIDE SEQUENCE [LARGE SCALE GENOMIC DNA]</scope>
    <source>
        <strain evidence="2">SAF-2024a</strain>
        <tissue evidence="2">Leaf</tissue>
    </source>
</reference>
<comment type="caution">
    <text evidence="2">The sequence shown here is derived from an EMBL/GenBank/DDBJ whole genome shotgun (WGS) entry which is preliminary data.</text>
</comment>
<dbReference type="EMBL" id="JBEAFC010000003">
    <property type="protein sequence ID" value="KAL1563099.1"/>
    <property type="molecule type" value="Genomic_DNA"/>
</dbReference>
<name>A0ABD1I543_SALDI</name>
<feature type="compositionally biased region" description="Polar residues" evidence="1">
    <location>
        <begin position="143"/>
        <end position="170"/>
    </location>
</feature>
<keyword evidence="3" id="KW-1185">Reference proteome</keyword>
<dbReference type="AlphaFoldDB" id="A0ABD1I543"/>
<proteinExistence type="predicted"/>